<dbReference type="AlphaFoldDB" id="A0A0E9T4F6"/>
<dbReference type="EMBL" id="GBXM01061044">
    <property type="protein sequence ID" value="JAH47533.1"/>
    <property type="molecule type" value="Transcribed_RNA"/>
</dbReference>
<evidence type="ECO:0000313" key="1">
    <source>
        <dbReference type="EMBL" id="JAH47533.1"/>
    </source>
</evidence>
<protein>
    <submittedName>
        <fullName evidence="1">Uncharacterized protein</fullName>
    </submittedName>
</protein>
<reference evidence="1" key="1">
    <citation type="submission" date="2014-11" db="EMBL/GenBank/DDBJ databases">
        <authorList>
            <person name="Amaro Gonzalez C."/>
        </authorList>
    </citation>
    <scope>NUCLEOTIDE SEQUENCE</scope>
</reference>
<reference evidence="1" key="2">
    <citation type="journal article" date="2015" name="Fish Shellfish Immunol.">
        <title>Early steps in the European eel (Anguilla anguilla)-Vibrio vulnificus interaction in the gills: Role of the RtxA13 toxin.</title>
        <authorList>
            <person name="Callol A."/>
            <person name="Pajuelo D."/>
            <person name="Ebbesson L."/>
            <person name="Teles M."/>
            <person name="MacKenzie S."/>
            <person name="Amaro C."/>
        </authorList>
    </citation>
    <scope>NUCLEOTIDE SEQUENCE</scope>
</reference>
<accession>A0A0E9T4F6</accession>
<sequence>MNVFSNLRLSARVFPSEGSGSTSVLRCLFSPKKLYRMSVPLGL</sequence>
<proteinExistence type="predicted"/>
<organism evidence="1">
    <name type="scientific">Anguilla anguilla</name>
    <name type="common">European freshwater eel</name>
    <name type="synonym">Muraena anguilla</name>
    <dbReference type="NCBI Taxonomy" id="7936"/>
    <lineage>
        <taxon>Eukaryota</taxon>
        <taxon>Metazoa</taxon>
        <taxon>Chordata</taxon>
        <taxon>Craniata</taxon>
        <taxon>Vertebrata</taxon>
        <taxon>Euteleostomi</taxon>
        <taxon>Actinopterygii</taxon>
        <taxon>Neopterygii</taxon>
        <taxon>Teleostei</taxon>
        <taxon>Anguilliformes</taxon>
        <taxon>Anguillidae</taxon>
        <taxon>Anguilla</taxon>
    </lineage>
</organism>
<name>A0A0E9T4F6_ANGAN</name>